<proteinExistence type="predicted"/>
<sequence length="83" mass="8913">MFNLARFTNCPSAPAAIDAYFFPLLTVPNLIILAEVLLTALAVFEVLLVRTACSIVVPGRRALLAGRTTPDNGRPDDATQQLS</sequence>
<keyword evidence="1" id="KW-0812">Transmembrane</keyword>
<dbReference type="EMBL" id="LIAE01010554">
    <property type="protein sequence ID" value="PAV58924.1"/>
    <property type="molecule type" value="Genomic_DNA"/>
</dbReference>
<keyword evidence="3" id="KW-1185">Reference proteome</keyword>
<keyword evidence="1" id="KW-0472">Membrane</keyword>
<evidence type="ECO:0000313" key="3">
    <source>
        <dbReference type="Proteomes" id="UP000218231"/>
    </source>
</evidence>
<keyword evidence="1" id="KW-1133">Transmembrane helix</keyword>
<reference evidence="2 3" key="1">
    <citation type="journal article" date="2017" name="Curr. Biol.">
        <title>Genome architecture and evolution of a unichromosomal asexual nematode.</title>
        <authorList>
            <person name="Fradin H."/>
            <person name="Zegar C."/>
            <person name="Gutwein M."/>
            <person name="Lucas J."/>
            <person name="Kovtun M."/>
            <person name="Corcoran D."/>
            <person name="Baugh L.R."/>
            <person name="Kiontke K."/>
            <person name="Gunsalus K."/>
            <person name="Fitch D.H."/>
            <person name="Piano F."/>
        </authorList>
    </citation>
    <scope>NUCLEOTIDE SEQUENCE [LARGE SCALE GENOMIC DNA]</scope>
    <source>
        <strain evidence="2">PF1309</strain>
    </source>
</reference>
<dbReference type="Proteomes" id="UP000218231">
    <property type="component" value="Unassembled WGS sequence"/>
</dbReference>
<comment type="caution">
    <text evidence="2">The sequence shown here is derived from an EMBL/GenBank/DDBJ whole genome shotgun (WGS) entry which is preliminary data.</text>
</comment>
<gene>
    <name evidence="2" type="ORF">WR25_10471</name>
</gene>
<organism evidence="2 3">
    <name type="scientific">Diploscapter pachys</name>
    <dbReference type="NCBI Taxonomy" id="2018661"/>
    <lineage>
        <taxon>Eukaryota</taxon>
        <taxon>Metazoa</taxon>
        <taxon>Ecdysozoa</taxon>
        <taxon>Nematoda</taxon>
        <taxon>Chromadorea</taxon>
        <taxon>Rhabditida</taxon>
        <taxon>Rhabditina</taxon>
        <taxon>Rhabditomorpha</taxon>
        <taxon>Rhabditoidea</taxon>
        <taxon>Rhabditidae</taxon>
        <taxon>Diploscapter</taxon>
    </lineage>
</organism>
<name>A0A2A2JBC8_9BILA</name>
<protein>
    <submittedName>
        <fullName evidence="2">Uncharacterized protein</fullName>
    </submittedName>
</protein>
<evidence type="ECO:0000256" key="1">
    <source>
        <dbReference type="SAM" id="Phobius"/>
    </source>
</evidence>
<accession>A0A2A2JBC8</accession>
<dbReference type="AlphaFoldDB" id="A0A2A2JBC8"/>
<evidence type="ECO:0000313" key="2">
    <source>
        <dbReference type="EMBL" id="PAV58924.1"/>
    </source>
</evidence>
<feature type="transmembrane region" description="Helical" evidence="1">
    <location>
        <begin position="20"/>
        <end position="44"/>
    </location>
</feature>